<dbReference type="Gene3D" id="3.40.50.720">
    <property type="entry name" value="NAD(P)-binding Rossmann-like Domain"/>
    <property type="match status" value="1"/>
</dbReference>
<organism evidence="3 4">
    <name type="scientific">Allohahella marinimesophila</name>
    <dbReference type="NCBI Taxonomy" id="1054972"/>
    <lineage>
        <taxon>Bacteria</taxon>
        <taxon>Pseudomonadati</taxon>
        <taxon>Pseudomonadota</taxon>
        <taxon>Gammaproteobacteria</taxon>
        <taxon>Oceanospirillales</taxon>
        <taxon>Hahellaceae</taxon>
        <taxon>Allohahella</taxon>
    </lineage>
</organism>
<dbReference type="Pfam" id="PF02625">
    <property type="entry name" value="XdhC_CoxI"/>
    <property type="match status" value="1"/>
</dbReference>
<dbReference type="RefSeq" id="WP_344803704.1">
    <property type="nucleotide sequence ID" value="NZ_BAABBO010000001.1"/>
</dbReference>
<gene>
    <name evidence="3" type="ORF">GCM10022278_09100</name>
</gene>
<dbReference type="EMBL" id="BAABBO010000001">
    <property type="protein sequence ID" value="GAA3952234.1"/>
    <property type="molecule type" value="Genomic_DNA"/>
</dbReference>
<evidence type="ECO:0000259" key="1">
    <source>
        <dbReference type="Pfam" id="PF02625"/>
    </source>
</evidence>
<evidence type="ECO:0000313" key="4">
    <source>
        <dbReference type="Proteomes" id="UP001501337"/>
    </source>
</evidence>
<evidence type="ECO:0000313" key="3">
    <source>
        <dbReference type="EMBL" id="GAA3952234.1"/>
    </source>
</evidence>
<dbReference type="PANTHER" id="PTHR30388">
    <property type="entry name" value="ALDEHYDE OXIDOREDUCTASE MOLYBDENUM COFACTOR ASSEMBLY PROTEIN"/>
    <property type="match status" value="1"/>
</dbReference>
<dbReference type="Proteomes" id="UP001501337">
    <property type="component" value="Unassembled WGS sequence"/>
</dbReference>
<evidence type="ECO:0000259" key="2">
    <source>
        <dbReference type="Pfam" id="PF13478"/>
    </source>
</evidence>
<name>A0ABP7NQT2_9GAMM</name>
<feature type="domain" description="XdhC- CoxI" evidence="1">
    <location>
        <begin position="23"/>
        <end position="79"/>
    </location>
</feature>
<comment type="caution">
    <text evidence="3">The sequence shown here is derived from an EMBL/GenBank/DDBJ whole genome shotgun (WGS) entry which is preliminary data.</text>
</comment>
<protein>
    <submittedName>
        <fullName evidence="3">XdhC family protein</fullName>
    </submittedName>
</protein>
<reference evidence="4" key="1">
    <citation type="journal article" date="2019" name="Int. J. Syst. Evol. Microbiol.">
        <title>The Global Catalogue of Microorganisms (GCM) 10K type strain sequencing project: providing services to taxonomists for standard genome sequencing and annotation.</title>
        <authorList>
            <consortium name="The Broad Institute Genomics Platform"/>
            <consortium name="The Broad Institute Genome Sequencing Center for Infectious Disease"/>
            <person name="Wu L."/>
            <person name="Ma J."/>
        </authorList>
    </citation>
    <scope>NUCLEOTIDE SEQUENCE [LARGE SCALE GENOMIC DNA]</scope>
    <source>
        <strain evidence="4">JCM 17555</strain>
    </source>
</reference>
<dbReference type="Pfam" id="PF13478">
    <property type="entry name" value="XdhC_C"/>
    <property type="match status" value="1"/>
</dbReference>
<dbReference type="InterPro" id="IPR027051">
    <property type="entry name" value="XdhC_Rossmann_dom"/>
</dbReference>
<dbReference type="InterPro" id="IPR003777">
    <property type="entry name" value="XdhC_CoxI"/>
</dbReference>
<proteinExistence type="predicted"/>
<dbReference type="InterPro" id="IPR052698">
    <property type="entry name" value="MoCofactor_Util/Proc"/>
</dbReference>
<sequence length="366" mass="39289">MQASSPSPQATPGIFAQVRERFAAGDEVFLLTVVETFGSSPRPPGACLALCRSGTGRLQSAGSVSGGCIEAELLQYLAAHTGQSGRPLPDYAVETIYYGDSATLDPASLNQHFDLDTFAPPEGAILPCGGRMRLLIEYFGQGQAAAHRAHFDAIAQRLLERKSLVRTVDTGSQAYSLMPDDGHLHHAAANHRFSFHLRPSWRLLLIGANDVSRRLVPIGLDLGFEVTVCEPRDWFYQLAVDSAEWQQLPEGTLLQTLPDDLVDSRFSDRWSAIMALGHDPRIDDMALLAALASEAFFVGAMGSAKTSAKRRERLSSLGLSVSQIEKLNAPIGVDIGSKTPAEIAIASAATLIAARSRALTTTPASH</sequence>
<feature type="domain" description="XdhC Rossmann" evidence="2">
    <location>
        <begin position="203"/>
        <end position="350"/>
    </location>
</feature>
<dbReference type="PANTHER" id="PTHR30388:SF4">
    <property type="entry name" value="MOLYBDENUM COFACTOR INSERTION CHAPERONE PAOD"/>
    <property type="match status" value="1"/>
</dbReference>
<accession>A0ABP7NQT2</accession>
<keyword evidence="4" id="KW-1185">Reference proteome</keyword>